<keyword evidence="10" id="KW-1185">Reference proteome</keyword>
<dbReference type="InterPro" id="IPR015883">
    <property type="entry name" value="Glyco_hydro_20_cat"/>
</dbReference>
<evidence type="ECO:0000256" key="4">
    <source>
        <dbReference type="ARBA" id="ARBA00023295"/>
    </source>
</evidence>
<feature type="chain" id="PRO_5002772215" evidence="6">
    <location>
        <begin position="17"/>
        <end position="688"/>
    </location>
</feature>
<dbReference type="STRING" id="452637.Oter_1005"/>
<dbReference type="HOGENOM" id="CLU_007082_5_1_0"/>
<keyword evidence="6" id="KW-0732">Signal</keyword>
<dbReference type="SUPFAM" id="SSF55545">
    <property type="entry name" value="beta-N-acetylhexosaminidase-like domain"/>
    <property type="match status" value="1"/>
</dbReference>
<dbReference type="PRINTS" id="PR00738">
    <property type="entry name" value="GLHYDRLASE20"/>
</dbReference>
<keyword evidence="4 9" id="KW-0326">Glycosidase</keyword>
<dbReference type="InterPro" id="IPR017853">
    <property type="entry name" value="GH"/>
</dbReference>
<evidence type="ECO:0000256" key="6">
    <source>
        <dbReference type="SAM" id="SignalP"/>
    </source>
</evidence>
<dbReference type="KEGG" id="ote:Oter_1005"/>
<dbReference type="AlphaFoldDB" id="B1ZXS1"/>
<dbReference type="EC" id="3.2.1.52" evidence="9"/>
<dbReference type="GO" id="GO:0006689">
    <property type="term" value="P:ganglioside catabolic process"/>
    <property type="evidence" value="ECO:0007669"/>
    <property type="project" value="TreeGrafter"/>
</dbReference>
<dbReference type="InterPro" id="IPR025705">
    <property type="entry name" value="Beta_hexosaminidase_sua/sub"/>
</dbReference>
<accession>B1ZXS1</accession>
<dbReference type="GO" id="GO:0005764">
    <property type="term" value="C:lysosome"/>
    <property type="evidence" value="ECO:0007669"/>
    <property type="project" value="TreeGrafter"/>
</dbReference>
<reference evidence="9 10" key="1">
    <citation type="journal article" date="2011" name="J. Bacteriol.">
        <title>Genome sequence of the verrucomicrobium Opitutus terrae PB90-1, an abundant inhabitant of rice paddy soil ecosystems.</title>
        <authorList>
            <person name="van Passel M.W."/>
            <person name="Kant R."/>
            <person name="Palva A."/>
            <person name="Copeland A."/>
            <person name="Lucas S."/>
            <person name="Lapidus A."/>
            <person name="Glavina del Rio T."/>
            <person name="Pitluck S."/>
            <person name="Goltsman E."/>
            <person name="Clum A."/>
            <person name="Sun H."/>
            <person name="Schmutz J."/>
            <person name="Larimer F.W."/>
            <person name="Land M.L."/>
            <person name="Hauser L."/>
            <person name="Kyrpides N."/>
            <person name="Mikhailova N."/>
            <person name="Richardson P.P."/>
            <person name="Janssen P.H."/>
            <person name="de Vos W.M."/>
            <person name="Smidt H."/>
        </authorList>
    </citation>
    <scope>NUCLEOTIDE SEQUENCE [LARGE SCALE GENOMIC DNA]</scope>
    <source>
        <strain evidence="10">DSM 11246 / JCM 15787 / PB90-1</strain>
    </source>
</reference>
<dbReference type="GO" id="GO:0005975">
    <property type="term" value="P:carbohydrate metabolic process"/>
    <property type="evidence" value="ECO:0007669"/>
    <property type="project" value="InterPro"/>
</dbReference>
<feature type="signal peptide" evidence="6">
    <location>
        <begin position="1"/>
        <end position="16"/>
    </location>
</feature>
<feature type="domain" description="Beta-hexosaminidase eukaryotic type N-terminal" evidence="8">
    <location>
        <begin position="23"/>
        <end position="142"/>
    </location>
</feature>
<feature type="active site" description="Proton donor" evidence="5">
    <location>
        <position position="319"/>
    </location>
</feature>
<dbReference type="Gene3D" id="3.30.379.10">
    <property type="entry name" value="Chitobiase/beta-hexosaminidase domain 2-like"/>
    <property type="match status" value="1"/>
</dbReference>
<evidence type="ECO:0000259" key="8">
    <source>
        <dbReference type="Pfam" id="PF14845"/>
    </source>
</evidence>
<keyword evidence="2 9" id="KW-0378">Hydrolase</keyword>
<dbReference type="GO" id="GO:0030203">
    <property type="term" value="P:glycosaminoglycan metabolic process"/>
    <property type="evidence" value="ECO:0007669"/>
    <property type="project" value="TreeGrafter"/>
</dbReference>
<dbReference type="CDD" id="cd06570">
    <property type="entry name" value="GH20_chitobiase-like_1"/>
    <property type="match status" value="1"/>
</dbReference>
<dbReference type="PANTHER" id="PTHR22600:SF21">
    <property type="entry name" value="BETA-HEXOSAMINIDASE A"/>
    <property type="match status" value="1"/>
</dbReference>
<evidence type="ECO:0000256" key="2">
    <source>
        <dbReference type="ARBA" id="ARBA00022801"/>
    </source>
</evidence>
<dbReference type="InterPro" id="IPR029018">
    <property type="entry name" value="Hex-like_dom2"/>
</dbReference>
<feature type="domain" description="Glycoside hydrolase family 20 catalytic" evidence="7">
    <location>
        <begin position="163"/>
        <end position="473"/>
    </location>
</feature>
<evidence type="ECO:0000256" key="1">
    <source>
        <dbReference type="ARBA" id="ARBA00006285"/>
    </source>
</evidence>
<dbReference type="Proteomes" id="UP000007013">
    <property type="component" value="Chromosome"/>
</dbReference>
<protein>
    <submittedName>
        <fullName evidence="9">Beta-N-acetylhexosaminidase</fullName>
        <ecNumber evidence="9">3.2.1.52</ecNumber>
    </submittedName>
</protein>
<evidence type="ECO:0000313" key="10">
    <source>
        <dbReference type="Proteomes" id="UP000007013"/>
    </source>
</evidence>
<evidence type="ECO:0000259" key="7">
    <source>
        <dbReference type="Pfam" id="PF00728"/>
    </source>
</evidence>
<keyword evidence="3" id="KW-0325">Glycoprotein</keyword>
<dbReference type="PANTHER" id="PTHR22600">
    <property type="entry name" value="BETA-HEXOSAMINIDASE"/>
    <property type="match status" value="1"/>
</dbReference>
<evidence type="ECO:0000256" key="5">
    <source>
        <dbReference type="PIRSR" id="PIRSR625705-1"/>
    </source>
</evidence>
<dbReference type="GO" id="GO:0016020">
    <property type="term" value="C:membrane"/>
    <property type="evidence" value="ECO:0007669"/>
    <property type="project" value="TreeGrafter"/>
</dbReference>
<dbReference type="CAZy" id="GH20">
    <property type="family name" value="Glycoside Hydrolase Family 20"/>
</dbReference>
<evidence type="ECO:0000256" key="3">
    <source>
        <dbReference type="ARBA" id="ARBA00023180"/>
    </source>
</evidence>
<comment type="similarity">
    <text evidence="1">Belongs to the glycosyl hydrolase 20 family.</text>
</comment>
<proteinExistence type="inferred from homology"/>
<dbReference type="Pfam" id="PF00728">
    <property type="entry name" value="Glyco_hydro_20"/>
    <property type="match status" value="1"/>
</dbReference>
<dbReference type="InterPro" id="IPR029019">
    <property type="entry name" value="HEX_eukaryotic_N"/>
</dbReference>
<dbReference type="GO" id="GO:0004563">
    <property type="term" value="F:beta-N-acetylhexosaminidase activity"/>
    <property type="evidence" value="ECO:0007669"/>
    <property type="project" value="UniProtKB-EC"/>
</dbReference>
<dbReference type="SUPFAM" id="SSF51445">
    <property type="entry name" value="(Trans)glycosidases"/>
    <property type="match status" value="1"/>
</dbReference>
<organism evidence="9 10">
    <name type="scientific">Opitutus terrae (strain DSM 11246 / JCM 15787 / PB90-1)</name>
    <dbReference type="NCBI Taxonomy" id="452637"/>
    <lineage>
        <taxon>Bacteria</taxon>
        <taxon>Pseudomonadati</taxon>
        <taxon>Verrucomicrobiota</taxon>
        <taxon>Opitutia</taxon>
        <taxon>Opitutales</taxon>
        <taxon>Opitutaceae</taxon>
        <taxon>Opitutus</taxon>
    </lineage>
</organism>
<gene>
    <name evidence="9" type="ordered locus">Oter_1005</name>
</gene>
<dbReference type="EMBL" id="CP001032">
    <property type="protein sequence ID" value="ACB74293.1"/>
    <property type="molecule type" value="Genomic_DNA"/>
</dbReference>
<sequence length="688" mass="75742">MLLAMLAVALPVSISAAPAPHDLLPAPAQLAFAEGRLPVTAEFSVSLRGHDDARLRAGLSRALRRWEERTGFTFARTPQAEFVLASDTSRAALVVECSAAGSALPTLGEDESYSLEVSPAQAVLRAPNVVGALRGFETLLQLLQRDARGWFVPVVKIQDAPRFPWRGLMIDVCRHWQPMEVLKRNLDGMALVKLNVLHLHLTEDQGFRIESKTHPRLHELGSDGLYFTQDQIREIIAYAAARGIRVVPEFDMPGHATSWAVAYPELASAPGPYVIERGWGIFDPVLDPTNEKVYALLEDFLGEMAALFPDPYLHIGGDENNGKHWNANARIQAFIREHDLKDNEGLHATFNRRVRDILTKHGKKMVGWDEILHPDLPQDAIVHSWRGPTGLAAAAKAGHAAILSNGYYIDLCYSAADHYRNDPLPADTAIPLAEQSRILGGEATMWAEWVSPETIDSRIWPRTAAIAERLWSPRDVNDVADMYRRLAIVSQRLEETGLNHERNRPAMLRRLAGDGASAEDLENLRIFVEAVEPVKGYERGRYHAEHRQATPLTRVADCARPESNTAREFTVAVDRLLGGARRPDGHSAAALQELREQLLAWQAAGLEVADLLTQRALLGRDSAPVAKSLAEASAVGLAALEAIARGDARDPAWRTEQFTVLERAAEPHDAVQLPALGAIRRLVTAAAP</sequence>
<name>B1ZXS1_OPITP</name>
<dbReference type="Gene3D" id="3.20.20.80">
    <property type="entry name" value="Glycosidases"/>
    <property type="match status" value="1"/>
</dbReference>
<evidence type="ECO:0000313" key="9">
    <source>
        <dbReference type="EMBL" id="ACB74293.1"/>
    </source>
</evidence>
<dbReference type="eggNOG" id="COG3525">
    <property type="taxonomic scope" value="Bacteria"/>
</dbReference>
<dbReference type="Pfam" id="PF14845">
    <property type="entry name" value="Glycohydro_20b2"/>
    <property type="match status" value="1"/>
</dbReference>